<organism evidence="11">
    <name type="scientific">Archaeoglobus fulgidus</name>
    <dbReference type="NCBI Taxonomy" id="2234"/>
    <lineage>
        <taxon>Archaea</taxon>
        <taxon>Methanobacteriati</taxon>
        <taxon>Methanobacteriota</taxon>
        <taxon>Archaeoglobi</taxon>
        <taxon>Archaeoglobales</taxon>
        <taxon>Archaeoglobaceae</taxon>
        <taxon>Archaeoglobus</taxon>
    </lineage>
</organism>
<feature type="domain" description="Bacterial bifunctional deaminase-reductase C-terminal" evidence="10">
    <location>
        <begin position="3"/>
        <end position="212"/>
    </location>
</feature>
<dbReference type="NCBIfam" id="TIGR00227">
    <property type="entry name" value="ribD_Cterm"/>
    <property type="match status" value="1"/>
</dbReference>
<evidence type="ECO:0000313" key="11">
    <source>
        <dbReference type="EMBL" id="HGF87852.1"/>
    </source>
</evidence>
<dbReference type="InterPro" id="IPR011549">
    <property type="entry name" value="RibD_C"/>
</dbReference>
<comment type="catalytic activity">
    <reaction evidence="7">
        <text>2,5-diamino-6-(1-D-ribitylamino)pyrimidin-4(3H)-one 5'-phosphate + NAD(+) = 2,5-diamino-6-(1-D-ribosylamino)pyrimidin-4(3H)-one 5'-phosphate + NADH + H(+)</text>
        <dbReference type="Rhea" id="RHEA:27274"/>
        <dbReference type="ChEBI" id="CHEBI:15378"/>
        <dbReference type="ChEBI" id="CHEBI:57540"/>
        <dbReference type="ChEBI" id="CHEBI:57945"/>
        <dbReference type="ChEBI" id="CHEBI:58890"/>
        <dbReference type="ChEBI" id="CHEBI:59545"/>
        <dbReference type="EC" id="1.1.1.302"/>
    </reaction>
</comment>
<protein>
    <recommendedName>
        <fullName evidence="9">2,5-diamino-6-(ribosylamino)-4(3H)-pyrimidinone 5'-phosphate reductase</fullName>
        <ecNumber evidence="9">1.1.1.302</ecNumber>
    </recommendedName>
</protein>
<proteinExistence type="inferred from homology"/>
<dbReference type="NCBIfam" id="TIGR01508">
    <property type="entry name" value="rib_reduct_arch"/>
    <property type="match status" value="1"/>
</dbReference>
<keyword evidence="5" id="KW-0521">NADP</keyword>
<comment type="pathway">
    <text evidence="1">Cofactor biosynthesis; riboflavin biosynthesis.</text>
</comment>
<dbReference type="GO" id="GO:0008703">
    <property type="term" value="F:5-amino-6-(5-phosphoribosylamino)uracil reductase activity"/>
    <property type="evidence" value="ECO:0007669"/>
    <property type="project" value="InterPro"/>
</dbReference>
<reference evidence="11" key="1">
    <citation type="journal article" date="2020" name="mSystems">
        <title>Genome- and Community-Level Interaction Insights into Carbon Utilization and Element Cycling Functions of Hydrothermarchaeota in Hydrothermal Sediment.</title>
        <authorList>
            <person name="Zhou Z."/>
            <person name="Liu Y."/>
            <person name="Xu W."/>
            <person name="Pan J."/>
            <person name="Luo Z.H."/>
            <person name="Li M."/>
        </authorList>
    </citation>
    <scope>NUCLEOTIDE SEQUENCE [LARGE SCALE GENOMIC DNA]</scope>
    <source>
        <strain evidence="11">SpSt-38</strain>
    </source>
</reference>
<gene>
    <name evidence="11" type="ORF">ENR21_05615</name>
</gene>
<name>A0A7C3ZFI5_ARCFL</name>
<dbReference type="InterPro" id="IPR002734">
    <property type="entry name" value="RibDG_C"/>
</dbReference>
<dbReference type="EC" id="1.1.1.302" evidence="9"/>
<evidence type="ECO:0000256" key="3">
    <source>
        <dbReference type="ARBA" id="ARBA00011738"/>
    </source>
</evidence>
<dbReference type="InterPro" id="IPR006401">
    <property type="entry name" value="Rib_reduct_arc"/>
</dbReference>
<dbReference type="Gene3D" id="3.40.430.10">
    <property type="entry name" value="Dihydrofolate Reductase, subunit A"/>
    <property type="match status" value="1"/>
</dbReference>
<comment type="subunit">
    <text evidence="3">Homodimer.</text>
</comment>
<comment type="caution">
    <text evidence="11">The sequence shown here is derived from an EMBL/GenBank/DDBJ whole genome shotgun (WGS) entry which is preliminary data.</text>
</comment>
<evidence type="ECO:0000256" key="7">
    <source>
        <dbReference type="ARBA" id="ARBA00047550"/>
    </source>
</evidence>
<comment type="catalytic activity">
    <reaction evidence="8">
        <text>2,5-diamino-6-(1-D-ribitylamino)pyrimidin-4(3H)-one 5'-phosphate + NADP(+) = 2,5-diamino-6-(1-D-ribosylamino)pyrimidin-4(3H)-one 5'-phosphate + NADPH + H(+)</text>
        <dbReference type="Rhea" id="RHEA:27278"/>
        <dbReference type="ChEBI" id="CHEBI:15378"/>
        <dbReference type="ChEBI" id="CHEBI:57783"/>
        <dbReference type="ChEBI" id="CHEBI:58349"/>
        <dbReference type="ChEBI" id="CHEBI:58890"/>
        <dbReference type="ChEBI" id="CHEBI:59545"/>
        <dbReference type="EC" id="1.1.1.302"/>
    </reaction>
</comment>
<keyword evidence="4" id="KW-0686">Riboflavin biosynthesis</keyword>
<dbReference type="AlphaFoldDB" id="A0A7C3ZFI5"/>
<dbReference type="InterPro" id="IPR024072">
    <property type="entry name" value="DHFR-like_dom_sf"/>
</dbReference>
<dbReference type="GO" id="GO:0009231">
    <property type="term" value="P:riboflavin biosynthetic process"/>
    <property type="evidence" value="ECO:0007669"/>
    <property type="project" value="UniProtKB-UniPathway"/>
</dbReference>
<accession>A0A7C3ZFI5</accession>
<keyword evidence="6 11" id="KW-0560">Oxidoreductase</keyword>
<evidence type="ECO:0000256" key="6">
    <source>
        <dbReference type="ARBA" id="ARBA00023002"/>
    </source>
</evidence>
<sequence length="218" mass="24440">MRPYVFVNVAASLDGKISDESRKQLRISCEEDLNIVDRLRAESDAIMVGIGTVIADDPRLTVKNAILREKRVKEGREPNPLRVVVDSKCRVPPESRILNGEAKTLVAVSRLAPKERIREIQKFAEVVVLGEDKVDLSALLHHLHERGVRRLMVEGGGTIISSLISENLVDEMRIYYAPLFIGGKNSPTICDGNSFLRRCRIEKIERLGEGFAVTVKFH</sequence>
<comment type="similarity">
    <text evidence="2">Belongs to the HTP reductase family.</text>
</comment>
<dbReference type="GO" id="GO:0050661">
    <property type="term" value="F:NADP binding"/>
    <property type="evidence" value="ECO:0007669"/>
    <property type="project" value="InterPro"/>
</dbReference>
<dbReference type="PANTHER" id="PTHR38011:SF7">
    <property type="entry name" value="2,5-DIAMINO-6-RIBOSYLAMINO-4(3H)-PYRIMIDINONE 5'-PHOSPHATE REDUCTASE"/>
    <property type="match status" value="1"/>
</dbReference>
<evidence type="ECO:0000256" key="2">
    <source>
        <dbReference type="ARBA" id="ARBA00009723"/>
    </source>
</evidence>
<evidence type="ECO:0000256" key="1">
    <source>
        <dbReference type="ARBA" id="ARBA00005104"/>
    </source>
</evidence>
<evidence type="ECO:0000256" key="8">
    <source>
        <dbReference type="ARBA" id="ARBA00049020"/>
    </source>
</evidence>
<dbReference type="SUPFAM" id="SSF53597">
    <property type="entry name" value="Dihydrofolate reductase-like"/>
    <property type="match status" value="1"/>
</dbReference>
<evidence type="ECO:0000256" key="5">
    <source>
        <dbReference type="ARBA" id="ARBA00022857"/>
    </source>
</evidence>
<dbReference type="InterPro" id="IPR050765">
    <property type="entry name" value="Riboflavin_Biosynth_HTPR"/>
</dbReference>
<evidence type="ECO:0000256" key="9">
    <source>
        <dbReference type="NCBIfam" id="TIGR01508"/>
    </source>
</evidence>
<dbReference type="EMBL" id="DSQD01000173">
    <property type="protein sequence ID" value="HGF87852.1"/>
    <property type="molecule type" value="Genomic_DNA"/>
</dbReference>
<evidence type="ECO:0000259" key="10">
    <source>
        <dbReference type="Pfam" id="PF01872"/>
    </source>
</evidence>
<dbReference type="PANTHER" id="PTHR38011">
    <property type="entry name" value="DIHYDROFOLATE REDUCTASE FAMILY PROTEIN (AFU_ORTHOLOGUE AFUA_8G06820)"/>
    <property type="match status" value="1"/>
</dbReference>
<dbReference type="Pfam" id="PF01872">
    <property type="entry name" value="RibD_C"/>
    <property type="match status" value="1"/>
</dbReference>
<evidence type="ECO:0000256" key="4">
    <source>
        <dbReference type="ARBA" id="ARBA00022619"/>
    </source>
</evidence>
<dbReference type="UniPathway" id="UPA00275"/>